<dbReference type="Pfam" id="PF13692">
    <property type="entry name" value="Glyco_trans_1_4"/>
    <property type="match status" value="1"/>
</dbReference>
<feature type="domain" description="Glycosyltransferase subfamily 4-like N-terminal" evidence="2">
    <location>
        <begin position="29"/>
        <end position="194"/>
    </location>
</feature>
<name>C6E031_GEOSM</name>
<dbReference type="STRING" id="443144.GM21_2534"/>
<dbReference type="CDD" id="cd03801">
    <property type="entry name" value="GT4_PimA-like"/>
    <property type="match status" value="1"/>
</dbReference>
<dbReference type="CAZy" id="GT4">
    <property type="family name" value="Glycosyltransferase Family 4"/>
</dbReference>
<dbReference type="AlphaFoldDB" id="C6E031"/>
<keyword evidence="1 3" id="KW-0808">Transferase</keyword>
<dbReference type="GO" id="GO:0009103">
    <property type="term" value="P:lipopolysaccharide biosynthetic process"/>
    <property type="evidence" value="ECO:0007669"/>
    <property type="project" value="TreeGrafter"/>
</dbReference>
<proteinExistence type="predicted"/>
<dbReference type="Gene3D" id="3.40.50.2000">
    <property type="entry name" value="Glycogen Phosphorylase B"/>
    <property type="match status" value="2"/>
</dbReference>
<dbReference type="GO" id="GO:0016757">
    <property type="term" value="F:glycosyltransferase activity"/>
    <property type="evidence" value="ECO:0007669"/>
    <property type="project" value="TreeGrafter"/>
</dbReference>
<dbReference type="KEGG" id="gem:GM21_2534"/>
<dbReference type="InterPro" id="IPR028098">
    <property type="entry name" value="Glyco_trans_4-like_N"/>
</dbReference>
<evidence type="ECO:0000256" key="1">
    <source>
        <dbReference type="ARBA" id="ARBA00022679"/>
    </source>
</evidence>
<dbReference type="OrthoDB" id="433681at2"/>
<dbReference type="PANTHER" id="PTHR46401">
    <property type="entry name" value="GLYCOSYLTRANSFERASE WBBK-RELATED"/>
    <property type="match status" value="1"/>
</dbReference>
<organism evidence="3">
    <name type="scientific">Geobacter sp. (strain M21)</name>
    <dbReference type="NCBI Taxonomy" id="443144"/>
    <lineage>
        <taxon>Bacteria</taxon>
        <taxon>Pseudomonadati</taxon>
        <taxon>Thermodesulfobacteriota</taxon>
        <taxon>Desulfuromonadia</taxon>
        <taxon>Geobacterales</taxon>
        <taxon>Geobacteraceae</taxon>
        <taxon>Geobacter</taxon>
    </lineage>
</organism>
<protein>
    <submittedName>
        <fullName evidence="3">Glycosyl transferase group 1</fullName>
    </submittedName>
</protein>
<dbReference type="eggNOG" id="COG0438">
    <property type="taxonomic scope" value="Bacteria"/>
</dbReference>
<evidence type="ECO:0000259" key="2">
    <source>
        <dbReference type="Pfam" id="PF13439"/>
    </source>
</evidence>
<dbReference type="EMBL" id="CP001661">
    <property type="protein sequence ID" value="ACT18575.1"/>
    <property type="molecule type" value="Genomic_DNA"/>
</dbReference>
<dbReference type="HOGENOM" id="CLU_775479_0_0_7"/>
<dbReference type="SUPFAM" id="SSF53756">
    <property type="entry name" value="UDP-Glycosyltransferase/glycogen phosphorylase"/>
    <property type="match status" value="1"/>
</dbReference>
<accession>C6E031</accession>
<sequence length="388" mass="43123">MTESDYIKGCDEGVVPAPPRLVLMTADPIGGVWTYVLELARGLSVFGVEVALATMGQPLSQEQRREVADEGNVTLYESGYRLEWMDDPWADVERSGAWLLELEDRLRPDLVHLNGYAHAALPWQNPCLVVAHSCLLSWWQAVRREDLPSRYQQYRQRVTRGLAAADLVAAPSAAMLQNIQKLYLPLPDGRVVHNARSRTRFRPGHKQDFILSVGRVWDEAKNIGALVRNAYDLPWPVYVAGEINHPGGGSVTMDGVNRLGFLSPDELAPWYAAASVYALPARYEPFGLTVLEAALSGCALVLGDIPSLRELWDGAALFVDPDSPDQLQEELCRLCADRARQESLGNKALAQSRKFTAAKMVAGYLSLYRQLCRENRAGNREPQLAEKL</sequence>
<dbReference type="Pfam" id="PF13439">
    <property type="entry name" value="Glyco_transf_4"/>
    <property type="match status" value="1"/>
</dbReference>
<dbReference type="PANTHER" id="PTHR46401:SF2">
    <property type="entry name" value="GLYCOSYLTRANSFERASE WBBK-RELATED"/>
    <property type="match status" value="1"/>
</dbReference>
<evidence type="ECO:0000313" key="3">
    <source>
        <dbReference type="EMBL" id="ACT18575.1"/>
    </source>
</evidence>
<gene>
    <name evidence="3" type="ordered locus">GM21_2534</name>
</gene>
<reference evidence="3" key="1">
    <citation type="submission" date="2009-07" db="EMBL/GenBank/DDBJ databases">
        <title>Complete sequence of Geobacter sp. M21.</title>
        <authorList>
            <consortium name="US DOE Joint Genome Institute"/>
            <person name="Lucas S."/>
            <person name="Copeland A."/>
            <person name="Lapidus A."/>
            <person name="Glavina del Rio T."/>
            <person name="Dalin E."/>
            <person name="Tice H."/>
            <person name="Bruce D."/>
            <person name="Goodwin L."/>
            <person name="Pitluck S."/>
            <person name="Saunders E."/>
            <person name="Brettin T."/>
            <person name="Detter J.C."/>
            <person name="Han C."/>
            <person name="Larimer F."/>
            <person name="Land M."/>
            <person name="Hauser L."/>
            <person name="Kyrpides N."/>
            <person name="Ovchinnikova G."/>
            <person name="Lovley D."/>
        </authorList>
    </citation>
    <scope>NUCLEOTIDE SEQUENCE [LARGE SCALE GENOMIC DNA]</scope>
    <source>
        <strain evidence="3">M21</strain>
    </source>
</reference>